<dbReference type="GeneID" id="89927563"/>
<dbReference type="InterPro" id="IPR038595">
    <property type="entry name" value="LOR_sf"/>
</dbReference>
<dbReference type="Gene3D" id="2.40.160.200">
    <property type="entry name" value="LURP1-related"/>
    <property type="match status" value="1"/>
</dbReference>
<organism evidence="2 3">
    <name type="scientific">Saxophila tyrrhenica</name>
    <dbReference type="NCBI Taxonomy" id="1690608"/>
    <lineage>
        <taxon>Eukaryota</taxon>
        <taxon>Fungi</taxon>
        <taxon>Dikarya</taxon>
        <taxon>Ascomycota</taxon>
        <taxon>Pezizomycotina</taxon>
        <taxon>Dothideomycetes</taxon>
        <taxon>Dothideomycetidae</taxon>
        <taxon>Mycosphaerellales</taxon>
        <taxon>Extremaceae</taxon>
        <taxon>Saxophila</taxon>
    </lineage>
</organism>
<keyword evidence="3" id="KW-1185">Reference proteome</keyword>
<dbReference type="Proteomes" id="UP001337655">
    <property type="component" value="Unassembled WGS sequence"/>
</dbReference>
<dbReference type="InterPro" id="IPR007612">
    <property type="entry name" value="LOR"/>
</dbReference>
<dbReference type="EMBL" id="JAVRRT010000009">
    <property type="protein sequence ID" value="KAK5168914.1"/>
    <property type="molecule type" value="Genomic_DNA"/>
</dbReference>
<name>A0AAV9P774_9PEZI</name>
<sequence length="199" mass="21868">MSSSHPSNAQLTIAPDMITSTPVKLEVKQKYWSWFKQTGRGFSITKDDGSVLFVVGSSSMGKHRIIEDAHGKPLFSLERNWTSQKRAWVLKSEEDVVLTVEFSWFQRKLSMEATPSDGTKGKVNVDANDMAGGNLRITSGEETMATIQCEGAMTGYLSWLKVTPPVWSVDVAAGADLCLVTVLAVCASDAFSENRRLML</sequence>
<comment type="caution">
    <text evidence="2">The sequence shown here is derived from an EMBL/GenBank/DDBJ whole genome shotgun (WGS) entry which is preliminary data.</text>
</comment>
<accession>A0AAV9P774</accession>
<evidence type="ECO:0000313" key="3">
    <source>
        <dbReference type="Proteomes" id="UP001337655"/>
    </source>
</evidence>
<gene>
    <name evidence="2" type="ORF">LTR77_006223</name>
</gene>
<dbReference type="AlphaFoldDB" id="A0AAV9P774"/>
<comment type="similarity">
    <text evidence="1">Belongs to the LOR family.</text>
</comment>
<protein>
    <submittedName>
        <fullName evidence="2">Uncharacterized protein</fullName>
    </submittedName>
</protein>
<dbReference type="Pfam" id="PF04525">
    <property type="entry name" value="LOR"/>
    <property type="match status" value="1"/>
</dbReference>
<dbReference type="SUPFAM" id="SSF54518">
    <property type="entry name" value="Tubby C-terminal domain-like"/>
    <property type="match status" value="1"/>
</dbReference>
<dbReference type="RefSeq" id="XP_064658380.1">
    <property type="nucleotide sequence ID" value="XM_064803465.1"/>
</dbReference>
<reference evidence="2 3" key="1">
    <citation type="submission" date="2023-08" db="EMBL/GenBank/DDBJ databases">
        <title>Black Yeasts Isolated from many extreme environments.</title>
        <authorList>
            <person name="Coleine C."/>
            <person name="Stajich J.E."/>
            <person name="Selbmann L."/>
        </authorList>
    </citation>
    <scope>NUCLEOTIDE SEQUENCE [LARGE SCALE GENOMIC DNA]</scope>
    <source>
        <strain evidence="2 3">CCFEE 5935</strain>
    </source>
</reference>
<evidence type="ECO:0000256" key="1">
    <source>
        <dbReference type="ARBA" id="ARBA00005437"/>
    </source>
</evidence>
<proteinExistence type="inferred from homology"/>
<evidence type="ECO:0000313" key="2">
    <source>
        <dbReference type="EMBL" id="KAK5168914.1"/>
    </source>
</evidence>
<dbReference type="InterPro" id="IPR025659">
    <property type="entry name" value="Tubby-like_C"/>
</dbReference>